<dbReference type="Gene3D" id="2.60.120.200">
    <property type="match status" value="1"/>
</dbReference>
<comment type="caution">
    <text evidence="4">The sequence shown here is derived from an EMBL/GenBank/DDBJ whole genome shotgun (WGS) entry which is preliminary data.</text>
</comment>
<dbReference type="EMBL" id="JAVYJV010000011">
    <property type="protein sequence ID" value="KAK4359284.1"/>
    <property type="molecule type" value="Genomic_DNA"/>
</dbReference>
<keyword evidence="5" id="KW-1185">Reference proteome</keyword>
<name>A0AAE1RXZ1_9SOLA</name>
<dbReference type="Proteomes" id="UP001291623">
    <property type="component" value="Unassembled WGS sequence"/>
</dbReference>
<dbReference type="InterPro" id="IPR001220">
    <property type="entry name" value="Legume_lectin_dom"/>
</dbReference>
<comment type="similarity">
    <text evidence="1">Belongs to the leguminous lectin family.</text>
</comment>
<dbReference type="PANTHER" id="PTHR32401:SF50">
    <property type="entry name" value="OS07G0133000 PROTEIN"/>
    <property type="match status" value="1"/>
</dbReference>
<gene>
    <name evidence="4" type="ORF">RND71_021513</name>
</gene>
<evidence type="ECO:0000259" key="3">
    <source>
        <dbReference type="Pfam" id="PF00139"/>
    </source>
</evidence>
<evidence type="ECO:0000256" key="1">
    <source>
        <dbReference type="ARBA" id="ARBA00007606"/>
    </source>
</evidence>
<dbReference type="Pfam" id="PF00139">
    <property type="entry name" value="Lectin_legB"/>
    <property type="match status" value="1"/>
</dbReference>
<reference evidence="4" key="1">
    <citation type="submission" date="2023-12" db="EMBL/GenBank/DDBJ databases">
        <title>Genome assembly of Anisodus tanguticus.</title>
        <authorList>
            <person name="Wang Y.-J."/>
        </authorList>
    </citation>
    <scope>NUCLEOTIDE SEQUENCE</scope>
    <source>
        <strain evidence="4">KB-2021</strain>
        <tissue evidence="4">Leaf</tissue>
    </source>
</reference>
<dbReference type="AlphaFoldDB" id="A0AAE1RXZ1"/>
<evidence type="ECO:0000313" key="5">
    <source>
        <dbReference type="Proteomes" id="UP001291623"/>
    </source>
</evidence>
<dbReference type="InterPro" id="IPR013320">
    <property type="entry name" value="ConA-like_dom_sf"/>
</dbReference>
<keyword evidence="2" id="KW-0430">Lectin</keyword>
<protein>
    <recommendedName>
        <fullName evidence="3">Legume lectin domain-containing protein</fullName>
    </recommendedName>
</protein>
<dbReference type="GO" id="GO:0030246">
    <property type="term" value="F:carbohydrate binding"/>
    <property type="evidence" value="ECO:0007669"/>
    <property type="project" value="UniProtKB-KW"/>
</dbReference>
<evidence type="ECO:0000256" key="2">
    <source>
        <dbReference type="ARBA" id="ARBA00022734"/>
    </source>
</evidence>
<feature type="domain" description="Legume lectin" evidence="3">
    <location>
        <begin position="1"/>
        <end position="77"/>
    </location>
</feature>
<dbReference type="InterPro" id="IPR050258">
    <property type="entry name" value="Leguminous_Lectin"/>
</dbReference>
<evidence type="ECO:0000313" key="4">
    <source>
        <dbReference type="EMBL" id="KAK4359284.1"/>
    </source>
</evidence>
<organism evidence="4 5">
    <name type="scientific">Anisodus tanguticus</name>
    <dbReference type="NCBI Taxonomy" id="243964"/>
    <lineage>
        <taxon>Eukaryota</taxon>
        <taxon>Viridiplantae</taxon>
        <taxon>Streptophyta</taxon>
        <taxon>Embryophyta</taxon>
        <taxon>Tracheophyta</taxon>
        <taxon>Spermatophyta</taxon>
        <taxon>Magnoliopsida</taxon>
        <taxon>eudicotyledons</taxon>
        <taxon>Gunneridae</taxon>
        <taxon>Pentapetalae</taxon>
        <taxon>asterids</taxon>
        <taxon>lamiids</taxon>
        <taxon>Solanales</taxon>
        <taxon>Solanaceae</taxon>
        <taxon>Solanoideae</taxon>
        <taxon>Hyoscyameae</taxon>
        <taxon>Anisodus</taxon>
    </lineage>
</organism>
<accession>A0AAE1RXZ1</accession>
<dbReference type="SUPFAM" id="SSF49899">
    <property type="entry name" value="Concanavalin A-like lectins/glucanases"/>
    <property type="match status" value="1"/>
</dbReference>
<sequence>MQVWVDYDGSIKQINVTIALLHVGKPVRPHLSLKYDLSPILDETMYVDFSSSTSSVPTHHYILGWSFKTNGKAQELTQLPNLPHPGRKEESRFLTIEFREDWR</sequence>
<proteinExistence type="inferred from homology"/>
<dbReference type="PANTHER" id="PTHR32401">
    <property type="entry name" value="CONCANAVALIN A-LIKE LECTIN FAMILY PROTEIN"/>
    <property type="match status" value="1"/>
</dbReference>